<evidence type="ECO:0000259" key="15">
    <source>
        <dbReference type="Pfam" id="PF00487"/>
    </source>
</evidence>
<evidence type="ECO:0000256" key="2">
    <source>
        <dbReference type="ARBA" id="ARBA00005189"/>
    </source>
</evidence>
<evidence type="ECO:0000313" key="16">
    <source>
        <dbReference type="Proteomes" id="UP000504603"/>
    </source>
</evidence>
<dbReference type="Pfam" id="PF00487">
    <property type="entry name" value="FA_desaturase"/>
    <property type="match status" value="1"/>
</dbReference>
<feature type="transmembrane region" description="Helical" evidence="14">
    <location>
        <begin position="175"/>
        <end position="197"/>
    </location>
</feature>
<dbReference type="GeneID" id="111014139"/>
<keyword evidence="6" id="KW-0276">Fatty acid metabolism</keyword>
<reference evidence="17" key="1">
    <citation type="submission" date="2025-08" db="UniProtKB">
        <authorList>
            <consortium name="RefSeq"/>
        </authorList>
    </citation>
    <scope>IDENTIFICATION</scope>
    <source>
        <strain evidence="17">OHB3-1</strain>
    </source>
</reference>
<evidence type="ECO:0000256" key="6">
    <source>
        <dbReference type="ARBA" id="ARBA00022832"/>
    </source>
</evidence>
<keyword evidence="5 13" id="KW-0812">Transmembrane</keyword>
<dbReference type="GO" id="GO:0005789">
    <property type="term" value="C:endoplasmic reticulum membrane"/>
    <property type="evidence" value="ECO:0007669"/>
    <property type="project" value="TreeGrafter"/>
</dbReference>
<dbReference type="OrthoDB" id="10260134at2759"/>
<sequence>MAKGEWTDIDIKMACIYFFVHVPCIFAPFHFNWGAFFVAFALYFITGLFGLSISYHRNLSHKSFKLPKWFEYLLAYCGLHALQGDPIDWVSTHRYHHQFVDTERDPDSPTQGLLFSYITWAFDSYALTKKVCPKYFSDFEEEERGIFVMARKHGRPNNVGDLEKQAFYRFIHKTYLLHVIALAVILYVVGGIPFLIWGTFVRTVMLLHSTFMVSSICHKWGHQQWGNTGLSKNNWWMTFISFGENWHNNHHAFEYSARIGFEWWQIDFGWYIILFLKTIGVATDVKLPRMSLTIEAFNIHPKTNISLIEK</sequence>
<accession>A0A6J1CTB0</accession>
<dbReference type="GO" id="GO:0016717">
    <property type="term" value="F:oxidoreductase activity, acting on paired donors, with oxidation of a pair of donors resulting in the reduction of molecular oxygen to two molecules of water"/>
    <property type="evidence" value="ECO:0007669"/>
    <property type="project" value="InterPro"/>
</dbReference>
<gene>
    <name evidence="17" type="primary">LOC111014139</name>
</gene>
<evidence type="ECO:0000256" key="4">
    <source>
        <dbReference type="ARBA" id="ARBA00022516"/>
    </source>
</evidence>
<keyword evidence="12 13" id="KW-0275">Fatty acid biosynthesis</keyword>
<evidence type="ECO:0000256" key="13">
    <source>
        <dbReference type="RuleBase" id="RU000581"/>
    </source>
</evidence>
<comment type="subcellular location">
    <subcellularLocation>
        <location evidence="1">Membrane</location>
        <topology evidence="1">Multi-pass membrane protein</topology>
    </subcellularLocation>
</comment>
<dbReference type="InterPro" id="IPR005804">
    <property type="entry name" value="FA_desaturase_dom"/>
</dbReference>
<comment type="cofactor">
    <cofactor evidence="13">
        <name>Fe(2+)</name>
        <dbReference type="ChEBI" id="CHEBI:29033"/>
    </cofactor>
</comment>
<dbReference type="GO" id="GO:0042761">
    <property type="term" value="P:very long-chain fatty acid biosynthetic process"/>
    <property type="evidence" value="ECO:0007669"/>
    <property type="project" value="TreeGrafter"/>
</dbReference>
<evidence type="ECO:0000256" key="14">
    <source>
        <dbReference type="SAM" id="Phobius"/>
    </source>
</evidence>
<comment type="domain">
    <text evidence="13">The histidine box domains are involved in binding the catalytic metal ions.</text>
</comment>
<dbReference type="Proteomes" id="UP000504603">
    <property type="component" value="Unplaced"/>
</dbReference>
<evidence type="ECO:0000256" key="12">
    <source>
        <dbReference type="ARBA" id="ARBA00023160"/>
    </source>
</evidence>
<evidence type="ECO:0000256" key="11">
    <source>
        <dbReference type="ARBA" id="ARBA00023136"/>
    </source>
</evidence>
<evidence type="ECO:0000256" key="1">
    <source>
        <dbReference type="ARBA" id="ARBA00004141"/>
    </source>
</evidence>
<proteinExistence type="inferred from homology"/>
<comment type="similarity">
    <text evidence="3 13">Belongs to the fatty acid desaturase type 1 family.</text>
</comment>
<comment type="pathway">
    <text evidence="2">Lipid metabolism.</text>
</comment>
<keyword evidence="4 13" id="KW-0444">Lipid biosynthesis</keyword>
<dbReference type="PRINTS" id="PR00075">
    <property type="entry name" value="FACDDSATRASE"/>
</dbReference>
<evidence type="ECO:0000256" key="5">
    <source>
        <dbReference type="ARBA" id="ARBA00022692"/>
    </source>
</evidence>
<dbReference type="AlphaFoldDB" id="A0A6J1CTB0"/>
<keyword evidence="10" id="KW-0443">Lipid metabolism</keyword>
<dbReference type="PANTHER" id="PTHR11351">
    <property type="entry name" value="ACYL-COA DESATURASE"/>
    <property type="match status" value="1"/>
</dbReference>
<evidence type="ECO:0000256" key="3">
    <source>
        <dbReference type="ARBA" id="ARBA00009295"/>
    </source>
</evidence>
<evidence type="ECO:0000256" key="7">
    <source>
        <dbReference type="ARBA" id="ARBA00022989"/>
    </source>
</evidence>
<keyword evidence="8 13" id="KW-0560">Oxidoreductase</keyword>
<feature type="transmembrane region" description="Helical" evidence="14">
    <location>
        <begin position="35"/>
        <end position="55"/>
    </location>
</feature>
<dbReference type="KEGG" id="mcha:111014139"/>
<dbReference type="PANTHER" id="PTHR11351:SF31">
    <property type="entry name" value="DESATURASE 1, ISOFORM A-RELATED"/>
    <property type="match status" value="1"/>
</dbReference>
<dbReference type="RefSeq" id="XP_022144458.1">
    <property type="nucleotide sequence ID" value="XM_022288766.1"/>
</dbReference>
<keyword evidence="7 14" id="KW-1133">Transmembrane helix</keyword>
<keyword evidence="9" id="KW-0408">Iron</keyword>
<organism evidence="16 17">
    <name type="scientific">Momordica charantia</name>
    <name type="common">Bitter gourd</name>
    <name type="synonym">Balsam pear</name>
    <dbReference type="NCBI Taxonomy" id="3673"/>
    <lineage>
        <taxon>Eukaryota</taxon>
        <taxon>Viridiplantae</taxon>
        <taxon>Streptophyta</taxon>
        <taxon>Embryophyta</taxon>
        <taxon>Tracheophyta</taxon>
        <taxon>Spermatophyta</taxon>
        <taxon>Magnoliopsida</taxon>
        <taxon>eudicotyledons</taxon>
        <taxon>Gunneridae</taxon>
        <taxon>Pentapetalae</taxon>
        <taxon>rosids</taxon>
        <taxon>fabids</taxon>
        <taxon>Cucurbitales</taxon>
        <taxon>Cucurbitaceae</taxon>
        <taxon>Momordiceae</taxon>
        <taxon>Momordica</taxon>
    </lineage>
</organism>
<evidence type="ECO:0000313" key="17">
    <source>
        <dbReference type="RefSeq" id="XP_022144458.1"/>
    </source>
</evidence>
<feature type="domain" description="Fatty acid desaturase" evidence="15">
    <location>
        <begin position="35"/>
        <end position="267"/>
    </location>
</feature>
<keyword evidence="11 14" id="KW-0472">Membrane</keyword>
<name>A0A6J1CTB0_MOMCH</name>
<keyword evidence="16" id="KW-1185">Reference proteome</keyword>
<dbReference type="CDD" id="cd03505">
    <property type="entry name" value="Delta9-FADS-like"/>
    <property type="match status" value="1"/>
</dbReference>
<evidence type="ECO:0000256" key="9">
    <source>
        <dbReference type="ARBA" id="ARBA00023004"/>
    </source>
</evidence>
<dbReference type="InterPro" id="IPR015876">
    <property type="entry name" value="Acyl-CoA_DS"/>
</dbReference>
<evidence type="ECO:0000256" key="10">
    <source>
        <dbReference type="ARBA" id="ARBA00023098"/>
    </source>
</evidence>
<evidence type="ECO:0000256" key="8">
    <source>
        <dbReference type="ARBA" id="ARBA00023002"/>
    </source>
</evidence>
<protein>
    <submittedName>
        <fullName evidence="17">Palmitoyl-monogalactosyldiacylglycerol delta-7 desaturase, chloroplastic-like</fullName>
    </submittedName>
</protein>
<feature type="transmembrane region" description="Helical" evidence="14">
    <location>
        <begin position="12"/>
        <end position="29"/>
    </location>
</feature>